<feature type="transmembrane region" description="Helical" evidence="1">
    <location>
        <begin position="20"/>
        <end position="40"/>
    </location>
</feature>
<accession>A0ABS4GLW7</accession>
<gene>
    <name evidence="2" type="ORF">J2Z37_001246</name>
</gene>
<feature type="transmembrane region" description="Helical" evidence="1">
    <location>
        <begin position="323"/>
        <end position="341"/>
    </location>
</feature>
<name>A0ABS4GLW7_9BACL</name>
<proteinExistence type="predicted"/>
<keyword evidence="1" id="KW-0812">Transmembrane</keyword>
<feature type="transmembrane region" description="Helical" evidence="1">
    <location>
        <begin position="47"/>
        <end position="64"/>
    </location>
</feature>
<dbReference type="EMBL" id="JAGGKT010000002">
    <property type="protein sequence ID" value="MBP1931249.1"/>
    <property type="molecule type" value="Genomic_DNA"/>
</dbReference>
<reference evidence="2 3" key="1">
    <citation type="submission" date="2021-03" db="EMBL/GenBank/DDBJ databases">
        <title>Genomic Encyclopedia of Type Strains, Phase IV (KMG-IV): sequencing the most valuable type-strain genomes for metagenomic binning, comparative biology and taxonomic classification.</title>
        <authorList>
            <person name="Goeker M."/>
        </authorList>
    </citation>
    <scope>NUCLEOTIDE SEQUENCE [LARGE SCALE GENOMIC DNA]</scope>
    <source>
        <strain evidence="2 3">DSM 24738</strain>
    </source>
</reference>
<sequence>MKPQPISQPNLPPLSMKSRLIHLRGYFLFSLALLYVCFVITEKIPASLVITLTWMTFIISLPFMSKLPRLLTIIMLTLGHVLFFIYGGDFQYWQDALFQSLPFVALFVSVPLLSIPLRVGGYIEFIVTLMHRFKERPVFMHGVASLCSFLLSCFMNLGSIRIMDDLFGKSFQHNQDRFVKAVMQGFSLSAMFSPYIAGVAIVLYLLEVPIISFLLLGIILILLGVAVSIILTYMDTRNSEEIHSKTDTVEGKADLRIGGQLLIAFIALFMTIILVDHFLQINLVIIISLIAFTFPFLWTILIKKQRQLPDQLNNYRKQVIPNVHNESVMIVSASFFAQMVRLTPFPDYLGEGFALINHFSLVLTLVLMLALILGLSVLGVHQILPITIFASPFFAEGIGLQPVLLALVLATGWGMSSLMAPISALNILSTQLFRLSWRQLVSWNVRFVCAVSLSVICTVYLLHFII</sequence>
<feature type="transmembrane region" description="Helical" evidence="1">
    <location>
        <begin position="445"/>
        <end position="465"/>
    </location>
</feature>
<protein>
    <submittedName>
        <fullName evidence="2">MFS family permease</fullName>
    </submittedName>
</protein>
<feature type="transmembrane region" description="Helical" evidence="1">
    <location>
        <begin position="403"/>
        <end position="425"/>
    </location>
</feature>
<comment type="caution">
    <text evidence="2">The sequence shown here is derived from an EMBL/GenBank/DDBJ whole genome shotgun (WGS) entry which is preliminary data.</text>
</comment>
<feature type="transmembrane region" description="Helical" evidence="1">
    <location>
        <begin position="181"/>
        <end position="204"/>
    </location>
</feature>
<evidence type="ECO:0000256" key="1">
    <source>
        <dbReference type="SAM" id="Phobius"/>
    </source>
</evidence>
<evidence type="ECO:0000313" key="2">
    <source>
        <dbReference type="EMBL" id="MBP1931249.1"/>
    </source>
</evidence>
<feature type="transmembrane region" description="Helical" evidence="1">
    <location>
        <begin position="281"/>
        <end position="302"/>
    </location>
</feature>
<feature type="transmembrane region" description="Helical" evidence="1">
    <location>
        <begin position="361"/>
        <end position="391"/>
    </location>
</feature>
<keyword evidence="1" id="KW-0472">Membrane</keyword>
<feature type="transmembrane region" description="Helical" evidence="1">
    <location>
        <begin position="100"/>
        <end position="119"/>
    </location>
</feature>
<feature type="transmembrane region" description="Helical" evidence="1">
    <location>
        <begin position="210"/>
        <end position="234"/>
    </location>
</feature>
<evidence type="ECO:0000313" key="3">
    <source>
        <dbReference type="Proteomes" id="UP001519343"/>
    </source>
</evidence>
<feature type="transmembrane region" description="Helical" evidence="1">
    <location>
        <begin position="70"/>
        <end position="88"/>
    </location>
</feature>
<keyword evidence="1" id="KW-1133">Transmembrane helix</keyword>
<keyword evidence="3" id="KW-1185">Reference proteome</keyword>
<feature type="transmembrane region" description="Helical" evidence="1">
    <location>
        <begin position="139"/>
        <end position="160"/>
    </location>
</feature>
<organism evidence="2 3">
    <name type="scientific">Ammoniphilus resinae</name>
    <dbReference type="NCBI Taxonomy" id="861532"/>
    <lineage>
        <taxon>Bacteria</taxon>
        <taxon>Bacillati</taxon>
        <taxon>Bacillota</taxon>
        <taxon>Bacilli</taxon>
        <taxon>Bacillales</taxon>
        <taxon>Paenibacillaceae</taxon>
        <taxon>Aneurinibacillus group</taxon>
        <taxon>Ammoniphilus</taxon>
    </lineage>
</organism>
<dbReference type="RefSeq" id="WP_209809322.1">
    <property type="nucleotide sequence ID" value="NZ_JAGGKT010000002.1"/>
</dbReference>
<dbReference type="Proteomes" id="UP001519343">
    <property type="component" value="Unassembled WGS sequence"/>
</dbReference>
<feature type="transmembrane region" description="Helical" evidence="1">
    <location>
        <begin position="255"/>
        <end position="275"/>
    </location>
</feature>